<accession>A0A382CEU8</accession>
<gene>
    <name evidence="1" type="ORF">METZ01_LOCUS177248</name>
</gene>
<organism evidence="1">
    <name type="scientific">marine metagenome</name>
    <dbReference type="NCBI Taxonomy" id="408172"/>
    <lineage>
        <taxon>unclassified sequences</taxon>
        <taxon>metagenomes</taxon>
        <taxon>ecological metagenomes</taxon>
    </lineage>
</organism>
<protein>
    <submittedName>
        <fullName evidence="1">Uncharacterized protein</fullName>
    </submittedName>
</protein>
<proteinExistence type="predicted"/>
<name>A0A382CEU8_9ZZZZ</name>
<feature type="non-terminal residue" evidence="1">
    <location>
        <position position="156"/>
    </location>
</feature>
<dbReference type="EMBL" id="UINC01034094">
    <property type="protein sequence ID" value="SVB24394.1"/>
    <property type="molecule type" value="Genomic_DNA"/>
</dbReference>
<reference evidence="1" key="1">
    <citation type="submission" date="2018-05" db="EMBL/GenBank/DDBJ databases">
        <authorList>
            <person name="Lanie J.A."/>
            <person name="Ng W.-L."/>
            <person name="Kazmierczak K.M."/>
            <person name="Andrzejewski T.M."/>
            <person name="Davidsen T.M."/>
            <person name="Wayne K.J."/>
            <person name="Tettelin H."/>
            <person name="Glass J.I."/>
            <person name="Rusch D."/>
            <person name="Podicherti R."/>
            <person name="Tsui H.-C.T."/>
            <person name="Winkler M.E."/>
        </authorList>
    </citation>
    <scope>NUCLEOTIDE SEQUENCE</scope>
</reference>
<sequence>MSTYYLPKERCTLDQARKNSEIRGIEIINVQKTVYRCEGFGAKACISIENGWIRGGWQYGPNDTETVQFILSQVSNCDWISEYGEEFFAYLNWDEKERFLSAREAADDVIENAKMEGYTLTKQEAIKDELHYELGERARFGIGDTLPLANAVKEFE</sequence>
<dbReference type="AlphaFoldDB" id="A0A382CEU8"/>
<evidence type="ECO:0000313" key="1">
    <source>
        <dbReference type="EMBL" id="SVB24394.1"/>
    </source>
</evidence>